<dbReference type="Proteomes" id="UP000184221">
    <property type="component" value="Unassembled WGS sequence"/>
</dbReference>
<evidence type="ECO:0000313" key="1">
    <source>
        <dbReference type="EMBL" id="SHG97587.1"/>
    </source>
</evidence>
<dbReference type="STRING" id="996342.SAMN05443551_1181"/>
<gene>
    <name evidence="1" type="ORF">SAMN05443551_1181</name>
</gene>
<dbReference type="RefSeq" id="WP_072776506.1">
    <property type="nucleotide sequence ID" value="NZ_FQXC01000001.1"/>
</dbReference>
<organism evidence="1 2">
    <name type="scientific">Marivita hallyeonensis</name>
    <dbReference type="NCBI Taxonomy" id="996342"/>
    <lineage>
        <taxon>Bacteria</taxon>
        <taxon>Pseudomonadati</taxon>
        <taxon>Pseudomonadota</taxon>
        <taxon>Alphaproteobacteria</taxon>
        <taxon>Rhodobacterales</taxon>
        <taxon>Roseobacteraceae</taxon>
        <taxon>Marivita</taxon>
    </lineage>
</organism>
<evidence type="ECO:0000313" key="2">
    <source>
        <dbReference type="Proteomes" id="UP000184221"/>
    </source>
</evidence>
<dbReference type="AlphaFoldDB" id="A0A1M5P7C2"/>
<sequence>MAELSHVTPVRVSLPASVAADLGTFKKAVGSILDKLGCQACCSGHDIRFDLHRDMVFRDLSDIAVPRATASLQMKAARNTVAMSPEVGAKIDNVYAAIDRIARFSGHDACCSGHDLRLQIEHNFVLDEKLNVDAQAMRFG</sequence>
<protein>
    <submittedName>
        <fullName evidence="1">Uncharacterized protein</fullName>
    </submittedName>
</protein>
<name>A0A1M5P7C2_9RHOB</name>
<accession>A0A1M5P7C2</accession>
<keyword evidence="2" id="KW-1185">Reference proteome</keyword>
<dbReference type="OrthoDB" id="9785840at2"/>
<proteinExistence type="predicted"/>
<dbReference type="EMBL" id="FQXC01000001">
    <property type="protein sequence ID" value="SHG97587.1"/>
    <property type="molecule type" value="Genomic_DNA"/>
</dbReference>
<reference evidence="1 2" key="1">
    <citation type="submission" date="2016-11" db="EMBL/GenBank/DDBJ databases">
        <authorList>
            <person name="Jaros S."/>
            <person name="Januszkiewicz K."/>
            <person name="Wedrychowicz H."/>
        </authorList>
    </citation>
    <scope>NUCLEOTIDE SEQUENCE [LARGE SCALE GENOMIC DNA]</scope>
    <source>
        <strain evidence="1 2">DSM 29431</strain>
    </source>
</reference>